<dbReference type="EMBL" id="AP012159">
    <property type="protein sequence ID" value="BAK83912.1"/>
    <property type="molecule type" value="Genomic_DNA"/>
</dbReference>
<evidence type="ECO:0000313" key="1">
    <source>
        <dbReference type="EMBL" id="BAK83912.1"/>
    </source>
</evidence>
<organism evidence="1 2">
    <name type="scientific">Komagataeibacter medellinensis (strain NBRC 3288 / BCRC 11682 / LMG 1693 / Kondo 51)</name>
    <name type="common">Gluconacetobacter medellinensis</name>
    <dbReference type="NCBI Taxonomy" id="634177"/>
    <lineage>
        <taxon>Bacteria</taxon>
        <taxon>Pseudomonadati</taxon>
        <taxon>Pseudomonadota</taxon>
        <taxon>Alphaproteobacteria</taxon>
        <taxon>Acetobacterales</taxon>
        <taxon>Acetobacteraceae</taxon>
        <taxon>Komagataeibacter</taxon>
    </lineage>
</organism>
<dbReference type="AlphaFoldDB" id="G2I715"/>
<dbReference type="PATRIC" id="fig|634177.7.peg.1718"/>
<reference evidence="2" key="1">
    <citation type="journal article" date="2011" name="J. Bacteriol.">
        <title>Complete genome sequence of NBRC 3288, a unique cellulose-nonproducing strain of Gluconacetobacter xylinus isolated from vinegar.</title>
        <authorList>
            <person name="Ogino H."/>
            <person name="Azuma Y."/>
            <person name="Hosoyama A."/>
            <person name="Nakazawa H."/>
            <person name="Matsutani M."/>
            <person name="Hasegawa A."/>
            <person name="Otsuyama K."/>
            <person name="Matsushita K."/>
            <person name="Fujita N."/>
            <person name="Shirai M."/>
        </authorList>
    </citation>
    <scope>NUCLEOTIDE SEQUENCE [LARGE SCALE GENOMIC DNA]</scope>
    <source>
        <strain evidence="2">NBRC 3288 / BCRC 11682 / LMG 1693</strain>
    </source>
</reference>
<evidence type="ECO:0000313" key="2">
    <source>
        <dbReference type="Proteomes" id="UP000009044"/>
    </source>
</evidence>
<gene>
    <name evidence="1" type="ordered locus">GLX_15000</name>
</gene>
<dbReference type="STRING" id="634177.GLX_15000"/>
<dbReference type="KEGG" id="gxy:GLX_15000"/>
<proteinExistence type="predicted"/>
<name>G2I715_KOMMN</name>
<dbReference type="Proteomes" id="UP000009044">
    <property type="component" value="Chromosome"/>
</dbReference>
<accession>G2I715</accession>
<dbReference type="HOGENOM" id="CLU_198229_0_0_5"/>
<sequence>MAPGPRWIGTLPLQTGEDSMDFKAGDIVVVKDDAPVAPALRGMKGTVVEIIENGQIRVRGDGSGNDEWFDAASLRHE</sequence>
<protein>
    <submittedName>
        <fullName evidence="1">Uncharacterized protein</fullName>
    </submittedName>
</protein>